<dbReference type="Proteomes" id="UP000001396">
    <property type="component" value="Unassembled WGS sequence"/>
</dbReference>
<dbReference type="PRINTS" id="PR00320">
    <property type="entry name" value="GPROTEINBRPT"/>
</dbReference>
<evidence type="ECO:0000256" key="1">
    <source>
        <dbReference type="ARBA" id="ARBA00004324"/>
    </source>
</evidence>
<dbReference type="PROSITE" id="PS50082">
    <property type="entry name" value="WD_REPEATS_2"/>
    <property type="match status" value="4"/>
</dbReference>
<comment type="subcellular location">
    <subcellularLocation>
        <location evidence="1">Nucleus speckle</location>
    </subcellularLocation>
</comment>
<dbReference type="OMA" id="HIWCTAT"/>
<keyword evidence="2 5" id="KW-0853">WD repeat</keyword>
<dbReference type="GO" id="GO:0016607">
    <property type="term" value="C:nuclear speck"/>
    <property type="evidence" value="ECO:0007669"/>
    <property type="project" value="UniProtKB-SubCell"/>
</dbReference>
<feature type="repeat" description="WD" evidence="5">
    <location>
        <begin position="44"/>
        <end position="79"/>
    </location>
</feature>
<feature type="repeat" description="WD" evidence="5">
    <location>
        <begin position="1"/>
        <end position="43"/>
    </location>
</feature>
<evidence type="ECO:0000313" key="7">
    <source>
        <dbReference type="Proteomes" id="UP000001396"/>
    </source>
</evidence>
<dbReference type="Pfam" id="PF00400">
    <property type="entry name" value="WD40"/>
    <property type="match status" value="4"/>
</dbReference>
<dbReference type="RefSeq" id="XP_020429941.1">
    <property type="nucleotide sequence ID" value="XM_020580108.1"/>
</dbReference>
<dbReference type="InParanoid" id="D3BL79"/>
<dbReference type="SMART" id="SM00320">
    <property type="entry name" value="WD40"/>
    <property type="match status" value="4"/>
</dbReference>
<dbReference type="InterPro" id="IPR015943">
    <property type="entry name" value="WD40/YVTN_repeat-like_dom_sf"/>
</dbReference>
<dbReference type="PANTHER" id="PTHR22848">
    <property type="entry name" value="WD40 REPEAT PROTEIN"/>
    <property type="match status" value="1"/>
</dbReference>
<dbReference type="InterPro" id="IPR045184">
    <property type="entry name" value="SMU1"/>
</dbReference>
<evidence type="ECO:0000256" key="2">
    <source>
        <dbReference type="ARBA" id="ARBA00022574"/>
    </source>
</evidence>
<sequence length="172" mass="18507">MSGHRKNVKCVEFIGGNGLSLATGSSDNTIKIWNTETGAQLANLTGNTSRIWDLSSSASGKLMASAAGDGVVKVWDISSTTKPTCPLTIKAHEGDAYAVQFHPGQEHIVSGGYDKSIHLHDVRTGQLKLEGHTGMVYSVAWSQQQSLLASSSHDNTAKVWWYDSTKPIFCDI</sequence>
<evidence type="ECO:0000256" key="3">
    <source>
        <dbReference type="ARBA" id="ARBA00022737"/>
    </source>
</evidence>
<dbReference type="InterPro" id="IPR001680">
    <property type="entry name" value="WD40_rpt"/>
</dbReference>
<reference evidence="6 7" key="1">
    <citation type="journal article" date="2011" name="Genome Res.">
        <title>Phylogeny-wide analysis of social amoeba genomes highlights ancient origins for complex intercellular communication.</title>
        <authorList>
            <person name="Heidel A.J."/>
            <person name="Lawal H.M."/>
            <person name="Felder M."/>
            <person name="Schilde C."/>
            <person name="Helps N.R."/>
            <person name="Tunggal B."/>
            <person name="Rivero F."/>
            <person name="John U."/>
            <person name="Schleicher M."/>
            <person name="Eichinger L."/>
            <person name="Platzer M."/>
            <person name="Noegel A.A."/>
            <person name="Schaap P."/>
            <person name="Gloeckner G."/>
        </authorList>
    </citation>
    <scope>NUCLEOTIDE SEQUENCE [LARGE SCALE GENOMIC DNA]</scope>
    <source>
        <strain evidence="7">ATCC 26659 / Pp 5 / PN500</strain>
    </source>
</reference>
<keyword evidence="7" id="KW-1185">Reference proteome</keyword>
<organism evidence="6 7">
    <name type="scientific">Heterostelium pallidum (strain ATCC 26659 / Pp 5 / PN500)</name>
    <name type="common">Cellular slime mold</name>
    <name type="synonym">Polysphondylium pallidum</name>
    <dbReference type="NCBI Taxonomy" id="670386"/>
    <lineage>
        <taxon>Eukaryota</taxon>
        <taxon>Amoebozoa</taxon>
        <taxon>Evosea</taxon>
        <taxon>Eumycetozoa</taxon>
        <taxon>Dictyostelia</taxon>
        <taxon>Acytosteliales</taxon>
        <taxon>Acytosteliaceae</taxon>
        <taxon>Heterostelium</taxon>
    </lineage>
</organism>
<dbReference type="GO" id="GO:0000398">
    <property type="term" value="P:mRNA splicing, via spliceosome"/>
    <property type="evidence" value="ECO:0007669"/>
    <property type="project" value="InterPro"/>
</dbReference>
<evidence type="ECO:0000256" key="4">
    <source>
        <dbReference type="ARBA" id="ARBA00026184"/>
    </source>
</evidence>
<feature type="repeat" description="WD" evidence="5">
    <location>
        <begin position="89"/>
        <end position="130"/>
    </location>
</feature>
<dbReference type="AlphaFoldDB" id="D3BL79"/>
<accession>D3BL79</accession>
<dbReference type="InterPro" id="IPR019775">
    <property type="entry name" value="WD40_repeat_CS"/>
</dbReference>
<comment type="caution">
    <text evidence="6">The sequence shown here is derived from an EMBL/GenBank/DDBJ whole genome shotgun (WGS) entry which is preliminary data.</text>
</comment>
<dbReference type="InterPro" id="IPR020472">
    <property type="entry name" value="WD40_PAC1"/>
</dbReference>
<proteinExistence type="predicted"/>
<feature type="repeat" description="WD" evidence="5">
    <location>
        <begin position="129"/>
        <end position="160"/>
    </location>
</feature>
<name>D3BL79_HETP5</name>
<dbReference type="PROSITE" id="PS50294">
    <property type="entry name" value="WD_REPEATS_REGION"/>
    <property type="match status" value="3"/>
</dbReference>
<dbReference type="GeneID" id="31364786"/>
<dbReference type="STRING" id="670386.D3BL79"/>
<dbReference type="SUPFAM" id="SSF50978">
    <property type="entry name" value="WD40 repeat-like"/>
    <property type="match status" value="1"/>
</dbReference>
<evidence type="ECO:0000313" key="6">
    <source>
        <dbReference type="EMBL" id="EFA77813.1"/>
    </source>
</evidence>
<keyword evidence="3" id="KW-0677">Repeat</keyword>
<dbReference type="PROSITE" id="PS00678">
    <property type="entry name" value="WD_REPEATS_1"/>
    <property type="match status" value="2"/>
</dbReference>
<dbReference type="InterPro" id="IPR036322">
    <property type="entry name" value="WD40_repeat_dom_sf"/>
</dbReference>
<protein>
    <recommendedName>
        <fullName evidence="4">WD40 repeat-containing protein SMU1</fullName>
    </recommendedName>
</protein>
<gene>
    <name evidence="6" type="ORF">PPL_09311</name>
</gene>
<dbReference type="EMBL" id="ADBJ01000039">
    <property type="protein sequence ID" value="EFA77813.1"/>
    <property type="molecule type" value="Genomic_DNA"/>
</dbReference>
<dbReference type="Gene3D" id="2.130.10.10">
    <property type="entry name" value="YVTN repeat-like/Quinoprotein amine dehydrogenase"/>
    <property type="match status" value="2"/>
</dbReference>
<evidence type="ECO:0000256" key="5">
    <source>
        <dbReference type="PROSITE-ProRule" id="PRU00221"/>
    </source>
</evidence>